<gene>
    <name evidence="2" type="ORF">OFLC_LOCUS5526</name>
</gene>
<feature type="compositionally biased region" description="Polar residues" evidence="1">
    <location>
        <begin position="32"/>
        <end position="42"/>
    </location>
</feature>
<sequence length="107" mass="12663">MILSKKQHHKRMKEEDDKIEGIDLENSKKLKSSGNAQQSQHRMTIEEEQSGDYFRISFYSLYIESVLVQKLNELDWNIQHELIHYELLVLAITDDNILFNSKVREGI</sequence>
<dbReference type="WBParaSite" id="OFLC_0000552501-mRNA-1">
    <property type="protein sequence ID" value="OFLC_0000552501-mRNA-1"/>
    <property type="gene ID" value="OFLC_0000552501"/>
</dbReference>
<evidence type="ECO:0000313" key="4">
    <source>
        <dbReference type="WBParaSite" id="OFLC_0000552501-mRNA-1"/>
    </source>
</evidence>
<feature type="region of interest" description="Disordered" evidence="1">
    <location>
        <begin position="1"/>
        <end position="45"/>
    </location>
</feature>
<dbReference type="AlphaFoldDB" id="A0A183HDG4"/>
<feature type="compositionally biased region" description="Basic and acidic residues" evidence="1">
    <location>
        <begin position="12"/>
        <end position="28"/>
    </location>
</feature>
<organism evidence="4">
    <name type="scientific">Onchocerca flexuosa</name>
    <dbReference type="NCBI Taxonomy" id="387005"/>
    <lineage>
        <taxon>Eukaryota</taxon>
        <taxon>Metazoa</taxon>
        <taxon>Ecdysozoa</taxon>
        <taxon>Nematoda</taxon>
        <taxon>Chromadorea</taxon>
        <taxon>Rhabditida</taxon>
        <taxon>Spirurina</taxon>
        <taxon>Spiruromorpha</taxon>
        <taxon>Filarioidea</taxon>
        <taxon>Onchocercidae</taxon>
        <taxon>Onchocerca</taxon>
    </lineage>
</organism>
<protein>
    <submittedName>
        <fullName evidence="2 4">Uncharacterized protein</fullName>
    </submittedName>
</protein>
<dbReference type="EMBL" id="UZAJ01004797">
    <property type="protein sequence ID" value="VDO43449.1"/>
    <property type="molecule type" value="Genomic_DNA"/>
</dbReference>
<evidence type="ECO:0000256" key="1">
    <source>
        <dbReference type="SAM" id="MobiDB-lite"/>
    </source>
</evidence>
<reference evidence="2 3" key="2">
    <citation type="submission" date="2018-11" db="EMBL/GenBank/DDBJ databases">
        <authorList>
            <consortium name="Pathogen Informatics"/>
        </authorList>
    </citation>
    <scope>NUCLEOTIDE SEQUENCE [LARGE SCALE GENOMIC DNA]</scope>
</reference>
<proteinExistence type="predicted"/>
<evidence type="ECO:0000313" key="2">
    <source>
        <dbReference type="EMBL" id="VDO43449.1"/>
    </source>
</evidence>
<keyword evidence="3" id="KW-1185">Reference proteome</keyword>
<name>A0A183HDG4_9BILA</name>
<feature type="compositionally biased region" description="Basic residues" evidence="1">
    <location>
        <begin position="1"/>
        <end position="11"/>
    </location>
</feature>
<reference evidence="4" key="1">
    <citation type="submission" date="2016-06" db="UniProtKB">
        <authorList>
            <consortium name="WormBaseParasite"/>
        </authorList>
    </citation>
    <scope>IDENTIFICATION</scope>
</reference>
<accession>A0A183HDG4</accession>
<dbReference type="Proteomes" id="UP000267606">
    <property type="component" value="Unassembled WGS sequence"/>
</dbReference>
<evidence type="ECO:0000313" key="3">
    <source>
        <dbReference type="Proteomes" id="UP000267606"/>
    </source>
</evidence>